<dbReference type="Pfam" id="PF12796">
    <property type="entry name" value="Ank_2"/>
    <property type="match status" value="3"/>
</dbReference>
<evidence type="ECO:0000256" key="1">
    <source>
        <dbReference type="ARBA" id="ARBA00022737"/>
    </source>
</evidence>
<dbReference type="Pfam" id="PF22939">
    <property type="entry name" value="WHD_GPIID"/>
    <property type="match status" value="1"/>
</dbReference>
<dbReference type="SUPFAM" id="SSF52540">
    <property type="entry name" value="P-loop containing nucleoside triphosphate hydrolases"/>
    <property type="match status" value="1"/>
</dbReference>
<dbReference type="VEuPathDB" id="FungiDB:F4678DRAFT_50734"/>
<dbReference type="Pfam" id="PF24883">
    <property type="entry name" value="NPHP3_N"/>
    <property type="match status" value="1"/>
</dbReference>
<evidence type="ECO:0000313" key="8">
    <source>
        <dbReference type="Proteomes" id="UP001148614"/>
    </source>
</evidence>
<dbReference type="InterPro" id="IPR036770">
    <property type="entry name" value="Ankyrin_rpt-contain_sf"/>
</dbReference>
<keyword evidence="1" id="KW-0677">Repeat</keyword>
<dbReference type="InterPro" id="IPR056884">
    <property type="entry name" value="NPHP3-like_N"/>
</dbReference>
<evidence type="ECO:0000313" key="7">
    <source>
        <dbReference type="EMBL" id="KAJ3572376.1"/>
    </source>
</evidence>
<dbReference type="InterPro" id="IPR027417">
    <property type="entry name" value="P-loop_NTPase"/>
</dbReference>
<accession>A0A9W8TNH8</accession>
<feature type="repeat" description="ANK" evidence="2">
    <location>
        <begin position="876"/>
        <end position="908"/>
    </location>
</feature>
<feature type="repeat" description="ANK" evidence="2">
    <location>
        <begin position="1014"/>
        <end position="1046"/>
    </location>
</feature>
<proteinExistence type="predicted"/>
<dbReference type="InterPro" id="IPR031359">
    <property type="entry name" value="NACHT_N"/>
</dbReference>
<feature type="domain" description="NWD NACHT-NTPase N-terminal" evidence="3">
    <location>
        <begin position="52"/>
        <end position="275"/>
    </location>
</feature>
<evidence type="ECO:0000259" key="4">
    <source>
        <dbReference type="Pfam" id="PF22939"/>
    </source>
</evidence>
<reference evidence="7" key="1">
    <citation type="submission" date="2022-07" db="EMBL/GenBank/DDBJ databases">
        <title>Genome Sequence of Xylaria arbuscula.</title>
        <authorList>
            <person name="Buettner E."/>
        </authorList>
    </citation>
    <scope>NUCLEOTIDE SEQUENCE</scope>
    <source>
        <strain evidence="7">VT107</strain>
    </source>
</reference>
<dbReference type="Pfam" id="PF23239">
    <property type="entry name" value="DUF7069"/>
    <property type="match status" value="1"/>
</dbReference>
<evidence type="ECO:0008006" key="9">
    <source>
        <dbReference type="Google" id="ProtNLM"/>
    </source>
</evidence>
<feature type="repeat" description="ANK" evidence="2">
    <location>
        <begin position="978"/>
        <end position="1010"/>
    </location>
</feature>
<comment type="caution">
    <text evidence="7">The sequence shown here is derived from an EMBL/GenBank/DDBJ whole genome shotgun (WGS) entry which is preliminary data.</text>
</comment>
<dbReference type="InterPro" id="IPR055497">
    <property type="entry name" value="DUF7069"/>
</dbReference>
<dbReference type="PANTHER" id="PTHR10039:SF14">
    <property type="entry name" value="NACHT DOMAIN-CONTAINING PROTEIN"/>
    <property type="match status" value="1"/>
</dbReference>
<organism evidence="7 8">
    <name type="scientific">Xylaria arbuscula</name>
    <dbReference type="NCBI Taxonomy" id="114810"/>
    <lineage>
        <taxon>Eukaryota</taxon>
        <taxon>Fungi</taxon>
        <taxon>Dikarya</taxon>
        <taxon>Ascomycota</taxon>
        <taxon>Pezizomycotina</taxon>
        <taxon>Sordariomycetes</taxon>
        <taxon>Xylariomycetidae</taxon>
        <taxon>Xylariales</taxon>
        <taxon>Xylariaceae</taxon>
        <taxon>Xylaria</taxon>
    </lineage>
</organism>
<dbReference type="PROSITE" id="PS50088">
    <property type="entry name" value="ANK_REPEAT"/>
    <property type="match status" value="7"/>
</dbReference>
<dbReference type="Pfam" id="PF00023">
    <property type="entry name" value="Ank"/>
    <property type="match status" value="1"/>
</dbReference>
<dbReference type="SMART" id="SM00248">
    <property type="entry name" value="ANK"/>
    <property type="match status" value="8"/>
</dbReference>
<feature type="repeat" description="ANK" evidence="2">
    <location>
        <begin position="945"/>
        <end position="977"/>
    </location>
</feature>
<dbReference type="Proteomes" id="UP001148614">
    <property type="component" value="Unassembled WGS sequence"/>
</dbReference>
<keyword evidence="8" id="KW-1185">Reference proteome</keyword>
<feature type="domain" description="GPI inositol-deacylase winged helix" evidence="4">
    <location>
        <begin position="644"/>
        <end position="726"/>
    </location>
</feature>
<evidence type="ECO:0000259" key="6">
    <source>
        <dbReference type="Pfam" id="PF24883"/>
    </source>
</evidence>
<evidence type="ECO:0000259" key="5">
    <source>
        <dbReference type="Pfam" id="PF23239"/>
    </source>
</evidence>
<dbReference type="Pfam" id="PF17100">
    <property type="entry name" value="NACHT_N"/>
    <property type="match status" value="1"/>
</dbReference>
<dbReference type="AlphaFoldDB" id="A0A9W8TNH8"/>
<evidence type="ECO:0000259" key="3">
    <source>
        <dbReference type="Pfam" id="PF17100"/>
    </source>
</evidence>
<feature type="repeat" description="ANK" evidence="2">
    <location>
        <begin position="1087"/>
        <end position="1119"/>
    </location>
</feature>
<dbReference type="InterPro" id="IPR054471">
    <property type="entry name" value="GPIID_WHD"/>
</dbReference>
<dbReference type="PROSITE" id="PS50297">
    <property type="entry name" value="ANK_REP_REGION"/>
    <property type="match status" value="6"/>
</dbReference>
<keyword evidence="2" id="KW-0040">ANK repeat</keyword>
<name>A0A9W8TNH8_9PEZI</name>
<sequence length="1153" mass="130110">MGLLSLSRRKAKIVNKLRRLWGKKQIKANDKSLVQAAQPEAISPEDATETLSLWDRAYNALRSKDAKLVDDYEDLLSKEMQNGGLPDTLGDDGADKQSQRALLQAVIAAGLHRIESKRTRYTIAGHEFNLSNQIDQAAKLVIWAKDWIGEAVKRSPEASIAWVGVSVILPLLTNPKVADEANRDGFTYVTTRMEYYAALEPLLLRLGDNREASPTLMAEANNHVIRLYQCILEFQIKSVLRFYKSRPRRYAGDAVQNEDWKKMLGEIKEFEGIINRTLLQVNQFAARRELEVFNIKSTESLETIRQLLSVSEGHVHVAIKQLGIAQRSLKMQEDTVKQMCLQLFRLTDSSKDVTYEWYKDRVEARLEGTCEWFLKHENFQRWSEQDSGPLLVSADPGCGKSVLAKHLIDSGLPRSSTICYFFFKDQDQNTSRQALCALLHQLLSLKPHLIEHAIKQFKIDGEGLINSTNSLWTILRNAVQDPEAGPIIIVLDALDECAEIELKDLVRNIERQFHGDQSSTGKLRYLLTSRPYEQILSNFRHLLNKFPYIRIPGEEESETISQEVNKVIKYRVENLAKGKNLSDPVKHHLEEMLLKIPHRTYLWVYLVFDYLEKEDFKKTPNGVDATIATLPRSVYEAYEKILSKSKGDSAIVRKALSIIIAAVRPLTVAEMNVALNVDDVSTSLSDIDLEEEEDFKLRLRALCGLFVSIHDGKVYFLHHTVREFLMIAPSATALSLEGHWQNSISSPDAHQVLAKTCMILLDLDLDEILLEEYLNTARYYTIHAFFTYSATNWNTHFLETDSSLDISMISLAFKLCDPDEENCEWWFQEYWNSESLGFPPSPLTSLIVSSFCGNHIITRMLLERDTAELEIADTQHGRTPLLWTVLLDHDAVVRVLLEYGANTEAEDESTGYTSLFYACLHGLEKIFMLLLEKESVNIDFAVPSHGQTGLCCAAARGHAGIVSLLLNRGADIDHQDKLGQTALMHAVQRGHTEIVQLLIERGANLEFEKNQGKMTLTALSLAARRGQTAVAELLLDAGANLEHECSYSSRTPLSLAAEGRYSIEGFSGTVKMLLERGVDMESRDADFDHTPLLWAAESGHINTVRHLLDYGANIGFQSSITGETALSLATEFNRKETVQLLLERGAERLVNSV</sequence>
<dbReference type="InterPro" id="IPR002110">
    <property type="entry name" value="Ankyrin_rpt"/>
</dbReference>
<dbReference type="PANTHER" id="PTHR10039">
    <property type="entry name" value="AMELOGENIN"/>
    <property type="match status" value="1"/>
</dbReference>
<dbReference type="Gene3D" id="1.25.40.20">
    <property type="entry name" value="Ankyrin repeat-containing domain"/>
    <property type="match status" value="3"/>
</dbReference>
<feature type="repeat" description="ANK" evidence="2">
    <location>
        <begin position="1121"/>
        <end position="1147"/>
    </location>
</feature>
<protein>
    <recommendedName>
        <fullName evidence="9">NWD NACHT-NTPase N-terminal domain-containing protein</fullName>
    </recommendedName>
</protein>
<dbReference type="EMBL" id="JANPWZ010000770">
    <property type="protein sequence ID" value="KAJ3572376.1"/>
    <property type="molecule type" value="Genomic_DNA"/>
</dbReference>
<evidence type="ECO:0000256" key="2">
    <source>
        <dbReference type="PROSITE-ProRule" id="PRU00023"/>
    </source>
</evidence>
<dbReference type="SUPFAM" id="SSF48403">
    <property type="entry name" value="Ankyrin repeat"/>
    <property type="match status" value="2"/>
</dbReference>
<feature type="domain" description="Nephrocystin 3-like N-terminal" evidence="6">
    <location>
        <begin position="368"/>
        <end position="530"/>
    </location>
</feature>
<dbReference type="Gene3D" id="3.40.50.300">
    <property type="entry name" value="P-loop containing nucleotide triphosphate hydrolases"/>
    <property type="match status" value="1"/>
</dbReference>
<feature type="repeat" description="ANK" evidence="2">
    <location>
        <begin position="1048"/>
        <end position="1085"/>
    </location>
</feature>
<feature type="domain" description="DUF7069" evidence="5">
    <location>
        <begin position="560"/>
        <end position="627"/>
    </location>
</feature>
<gene>
    <name evidence="7" type="ORF">NPX13_g5069</name>
</gene>